<name>A0A8B7PEL4_HYAAZ</name>
<dbReference type="Pfam" id="PF07679">
    <property type="entry name" value="I-set"/>
    <property type="match status" value="1"/>
</dbReference>
<dbReference type="OMA" id="DPWENNI"/>
<feature type="domain" description="Ig-like" evidence="2">
    <location>
        <begin position="1"/>
        <end position="76"/>
    </location>
</feature>
<dbReference type="KEGG" id="hazt:108680291"/>
<organism evidence="3 4">
    <name type="scientific">Hyalella azteca</name>
    <name type="common">Amphipod</name>
    <dbReference type="NCBI Taxonomy" id="294128"/>
    <lineage>
        <taxon>Eukaryota</taxon>
        <taxon>Metazoa</taxon>
        <taxon>Ecdysozoa</taxon>
        <taxon>Arthropoda</taxon>
        <taxon>Crustacea</taxon>
        <taxon>Multicrustacea</taxon>
        <taxon>Malacostraca</taxon>
        <taxon>Eumalacostraca</taxon>
        <taxon>Peracarida</taxon>
        <taxon>Amphipoda</taxon>
        <taxon>Senticaudata</taxon>
        <taxon>Talitrida</taxon>
        <taxon>Talitroidea</taxon>
        <taxon>Hyalellidae</taxon>
        <taxon>Hyalella</taxon>
    </lineage>
</organism>
<dbReference type="AlphaFoldDB" id="A0A8B7PEL4"/>
<dbReference type="GO" id="GO:0098632">
    <property type="term" value="F:cell-cell adhesion mediator activity"/>
    <property type="evidence" value="ECO:0007669"/>
    <property type="project" value="TreeGrafter"/>
</dbReference>
<dbReference type="GO" id="GO:0070593">
    <property type="term" value="P:dendrite self-avoidance"/>
    <property type="evidence" value="ECO:0007669"/>
    <property type="project" value="TreeGrafter"/>
</dbReference>
<dbReference type="PROSITE" id="PS50835">
    <property type="entry name" value="IG_LIKE"/>
    <property type="match status" value="1"/>
</dbReference>
<dbReference type="InterPro" id="IPR007110">
    <property type="entry name" value="Ig-like_dom"/>
</dbReference>
<keyword evidence="1" id="KW-0393">Immunoglobulin domain</keyword>
<dbReference type="InterPro" id="IPR036179">
    <property type="entry name" value="Ig-like_dom_sf"/>
</dbReference>
<dbReference type="Proteomes" id="UP000694843">
    <property type="component" value="Unplaced"/>
</dbReference>
<dbReference type="FunFam" id="2.60.40.10:FF:000333">
    <property type="entry name" value="Down syndrome cell adhesion molecule"/>
    <property type="match status" value="1"/>
</dbReference>
<evidence type="ECO:0000313" key="4">
    <source>
        <dbReference type="RefSeq" id="XP_018024579.2"/>
    </source>
</evidence>
<dbReference type="RefSeq" id="XP_018024579.2">
    <property type="nucleotide sequence ID" value="XM_018169090.2"/>
</dbReference>
<dbReference type="GO" id="GO:0007156">
    <property type="term" value="P:homophilic cell adhesion via plasma membrane adhesion molecules"/>
    <property type="evidence" value="ECO:0007669"/>
    <property type="project" value="TreeGrafter"/>
</dbReference>
<feature type="non-terminal residue" evidence="4">
    <location>
        <position position="99"/>
    </location>
</feature>
<dbReference type="GO" id="GO:0030424">
    <property type="term" value="C:axon"/>
    <property type="evidence" value="ECO:0007669"/>
    <property type="project" value="TreeGrafter"/>
</dbReference>
<accession>A0A8B7PEL4</accession>
<evidence type="ECO:0000259" key="2">
    <source>
        <dbReference type="PROSITE" id="PS50835"/>
    </source>
</evidence>
<proteinExistence type="predicted"/>
<dbReference type="GO" id="GO:0005886">
    <property type="term" value="C:plasma membrane"/>
    <property type="evidence" value="ECO:0007669"/>
    <property type="project" value="TreeGrafter"/>
</dbReference>
<keyword evidence="3" id="KW-1185">Reference proteome</keyword>
<sequence length="99" mass="10407">MRSQATCFVQEGDLPISIHWERNGIPIQASPNVRITKVDDLTTILVIDKAGAEHSGNYTCYASNAAQTVAASAMLSVQVPPSWVSPPEDVSAALGGLAV</sequence>
<reference evidence="4" key="1">
    <citation type="submission" date="2025-08" db="UniProtKB">
        <authorList>
            <consortium name="RefSeq"/>
        </authorList>
    </citation>
    <scope>IDENTIFICATION</scope>
    <source>
        <tissue evidence="4">Whole organism</tissue>
    </source>
</reference>
<dbReference type="SUPFAM" id="SSF48726">
    <property type="entry name" value="Immunoglobulin"/>
    <property type="match status" value="1"/>
</dbReference>
<dbReference type="OrthoDB" id="6429135at2759"/>
<evidence type="ECO:0000313" key="3">
    <source>
        <dbReference type="Proteomes" id="UP000694843"/>
    </source>
</evidence>
<gene>
    <name evidence="4" type="primary">LOC108680291</name>
</gene>
<protein>
    <submittedName>
        <fullName evidence="4">Down syndrome cell adhesion molecule-like protein Dscam2</fullName>
    </submittedName>
</protein>
<dbReference type="InterPro" id="IPR013098">
    <property type="entry name" value="Ig_I-set"/>
</dbReference>
<dbReference type="PANTHER" id="PTHR10075:SF100">
    <property type="entry name" value="FASCICLIN-2"/>
    <property type="match status" value="1"/>
</dbReference>
<dbReference type="InterPro" id="IPR013783">
    <property type="entry name" value="Ig-like_fold"/>
</dbReference>
<dbReference type="PANTHER" id="PTHR10075">
    <property type="entry name" value="BASIGIN RELATED"/>
    <property type="match status" value="1"/>
</dbReference>
<evidence type="ECO:0000256" key="1">
    <source>
        <dbReference type="ARBA" id="ARBA00023319"/>
    </source>
</evidence>
<dbReference type="GO" id="GO:0007411">
    <property type="term" value="P:axon guidance"/>
    <property type="evidence" value="ECO:0007669"/>
    <property type="project" value="TreeGrafter"/>
</dbReference>
<dbReference type="GeneID" id="108680291"/>
<dbReference type="Gene3D" id="2.60.40.10">
    <property type="entry name" value="Immunoglobulins"/>
    <property type="match status" value="1"/>
</dbReference>